<sequence length="129" mass="13339">MPIATGSFTLQMKQEPGLDLGDGAQTGSFRFDKQFSGSLAATSVVQMISAGNPASGSAAYVAIERIAGTLDGRAGSFMTCHRGIMDGGDISLDVTIVPSSGSGELEGIRGSMKIRVEGGVHFYDLDYGL</sequence>
<evidence type="ECO:0008006" key="3">
    <source>
        <dbReference type="Google" id="ProtNLM"/>
    </source>
</evidence>
<dbReference type="OrthoDB" id="69764at2"/>
<keyword evidence="2" id="KW-1185">Reference proteome</keyword>
<organism evidence="1 2">
    <name type="scientific">Solilutibacter silvestris</name>
    <dbReference type="NCBI Taxonomy" id="1645665"/>
    <lineage>
        <taxon>Bacteria</taxon>
        <taxon>Pseudomonadati</taxon>
        <taxon>Pseudomonadota</taxon>
        <taxon>Gammaproteobacteria</taxon>
        <taxon>Lysobacterales</taxon>
        <taxon>Lysobacteraceae</taxon>
        <taxon>Solilutibacter</taxon>
    </lineage>
</organism>
<dbReference type="AlphaFoldDB" id="A0A2K1Q3I5"/>
<dbReference type="Gene3D" id="2.40.350.10">
    <property type="entry name" value="SO1590-like"/>
    <property type="match status" value="1"/>
</dbReference>
<dbReference type="Pfam" id="PF11528">
    <property type="entry name" value="DUF3224"/>
    <property type="match status" value="1"/>
</dbReference>
<evidence type="ECO:0000313" key="2">
    <source>
        <dbReference type="Proteomes" id="UP000236220"/>
    </source>
</evidence>
<comment type="caution">
    <text evidence="1">The sequence shown here is derived from an EMBL/GenBank/DDBJ whole genome shotgun (WGS) entry which is preliminary data.</text>
</comment>
<dbReference type="InterPro" id="IPR023159">
    <property type="entry name" value="SO1590-like_sf"/>
</dbReference>
<dbReference type="RefSeq" id="WP_103074630.1">
    <property type="nucleotide sequence ID" value="NZ_NPZB01000001.1"/>
</dbReference>
<gene>
    <name evidence="1" type="ORF">Lysil_1227</name>
</gene>
<accession>A0A2K1Q3I5</accession>
<evidence type="ECO:0000313" key="1">
    <source>
        <dbReference type="EMBL" id="PNS09598.1"/>
    </source>
</evidence>
<name>A0A2K1Q3I5_9GAMM</name>
<dbReference type="EMBL" id="NPZB01000001">
    <property type="protein sequence ID" value="PNS09598.1"/>
    <property type="molecule type" value="Genomic_DNA"/>
</dbReference>
<dbReference type="Proteomes" id="UP000236220">
    <property type="component" value="Unassembled WGS sequence"/>
</dbReference>
<dbReference type="SUPFAM" id="SSF159238">
    <property type="entry name" value="SO1590-like"/>
    <property type="match status" value="1"/>
</dbReference>
<proteinExistence type="predicted"/>
<reference evidence="1 2" key="1">
    <citation type="submission" date="2017-08" db="EMBL/GenBank/DDBJ databases">
        <title>Lysobacter sylvestris genome.</title>
        <authorList>
            <person name="Zhang D.-C."/>
            <person name="Albuquerque L."/>
            <person name="Franca L."/>
            <person name="Froufe H.J.C."/>
            <person name="Barroso C."/>
            <person name="Egas C."/>
            <person name="Da Costa M."/>
            <person name="Margesin R."/>
        </authorList>
    </citation>
    <scope>NUCLEOTIDE SEQUENCE [LARGE SCALE GENOMIC DNA]</scope>
    <source>
        <strain evidence="1 2">AM20-91</strain>
    </source>
</reference>
<dbReference type="InterPro" id="IPR021607">
    <property type="entry name" value="DUF3224"/>
</dbReference>
<protein>
    <recommendedName>
        <fullName evidence="3">DUF3224 domain-containing protein</fullName>
    </recommendedName>
</protein>